<evidence type="ECO:0008006" key="5">
    <source>
        <dbReference type="Google" id="ProtNLM"/>
    </source>
</evidence>
<dbReference type="AlphaFoldDB" id="A0A1M5ZNK6"/>
<reference evidence="1 4" key="3">
    <citation type="submission" date="2018-07" db="EMBL/GenBank/DDBJ databases">
        <title>Leeuwenhoekiella genomics.</title>
        <authorList>
            <person name="Tahon G."/>
            <person name="Willems A."/>
        </authorList>
    </citation>
    <scope>NUCLEOTIDE SEQUENCE [LARGE SCALE GENOMIC DNA]</scope>
    <source>
        <strain evidence="1 4">LMG 24856</strain>
    </source>
</reference>
<reference evidence="3" key="1">
    <citation type="submission" date="2016-11" db="EMBL/GenBank/DDBJ databases">
        <authorList>
            <person name="Varghese N."/>
            <person name="Submissions S."/>
        </authorList>
    </citation>
    <scope>NUCLEOTIDE SEQUENCE [LARGE SCALE GENOMIC DNA]</scope>
    <source>
        <strain evidence="3">DSM 19859</strain>
    </source>
</reference>
<dbReference type="RefSeq" id="WP_072984939.1">
    <property type="nucleotide sequence ID" value="NZ_FQXT01000007.1"/>
</dbReference>
<sequence>MPIYIIFPKIFKHFAGCALWPFVLLKDPKLKQDPIFINHERIHLRQQQELLIVFFYIWYSIEFVIHLIRLQSQYAAYRAISFEKEAYAKENDLSYLKQRPFWSFLRYL</sequence>
<dbReference type="Proteomes" id="UP000290037">
    <property type="component" value="Unassembled WGS sequence"/>
</dbReference>
<keyword evidence="4" id="KW-1185">Reference proteome</keyword>
<name>A0A1M5ZNK6_9FLAO</name>
<proteinExistence type="predicted"/>
<accession>A0A1M5ZNK6</accession>
<evidence type="ECO:0000313" key="1">
    <source>
        <dbReference type="EMBL" id="RXG27265.1"/>
    </source>
</evidence>
<dbReference type="EMBL" id="QOVN01000008">
    <property type="protein sequence ID" value="RXG27265.1"/>
    <property type="molecule type" value="Genomic_DNA"/>
</dbReference>
<evidence type="ECO:0000313" key="4">
    <source>
        <dbReference type="Proteomes" id="UP000290037"/>
    </source>
</evidence>
<dbReference type="STRING" id="573501.SAMN04487999_3281"/>
<dbReference type="OrthoDB" id="1027344at2"/>
<reference evidence="2" key="2">
    <citation type="submission" date="2016-11" db="EMBL/GenBank/DDBJ databases">
        <authorList>
            <person name="Jaros S."/>
            <person name="Januszkiewicz K."/>
            <person name="Wedrychowicz H."/>
        </authorList>
    </citation>
    <scope>NUCLEOTIDE SEQUENCE [LARGE SCALE GENOMIC DNA]</scope>
    <source>
        <strain evidence="2">DSM 19859</strain>
    </source>
</reference>
<protein>
    <recommendedName>
        <fullName evidence="5">Peptidase M56 domain-containing protein</fullName>
    </recommendedName>
</protein>
<evidence type="ECO:0000313" key="3">
    <source>
        <dbReference type="Proteomes" id="UP000184240"/>
    </source>
</evidence>
<gene>
    <name evidence="1" type="ORF">DSM01_3075</name>
    <name evidence="2" type="ORF">SAMN04487999_3281</name>
</gene>
<dbReference type="Proteomes" id="UP000184240">
    <property type="component" value="Unassembled WGS sequence"/>
</dbReference>
<evidence type="ECO:0000313" key="2">
    <source>
        <dbReference type="EMBL" id="SHI25738.1"/>
    </source>
</evidence>
<organism evidence="2 3">
    <name type="scientific">Leeuwenhoekiella palythoae</name>
    <dbReference type="NCBI Taxonomy" id="573501"/>
    <lineage>
        <taxon>Bacteria</taxon>
        <taxon>Pseudomonadati</taxon>
        <taxon>Bacteroidota</taxon>
        <taxon>Flavobacteriia</taxon>
        <taxon>Flavobacteriales</taxon>
        <taxon>Flavobacteriaceae</taxon>
        <taxon>Leeuwenhoekiella</taxon>
    </lineage>
</organism>
<dbReference type="EMBL" id="FQXT01000007">
    <property type="protein sequence ID" value="SHI25738.1"/>
    <property type="molecule type" value="Genomic_DNA"/>
</dbReference>